<dbReference type="CDD" id="cd00719">
    <property type="entry name" value="GIY-YIG_SF"/>
    <property type="match status" value="1"/>
</dbReference>
<accession>X1U7M5</accession>
<evidence type="ECO:0000259" key="1">
    <source>
        <dbReference type="Pfam" id="PF01541"/>
    </source>
</evidence>
<evidence type="ECO:0000313" key="2">
    <source>
        <dbReference type="EMBL" id="GAI99616.1"/>
    </source>
</evidence>
<dbReference type="Gene3D" id="3.40.1440.10">
    <property type="entry name" value="GIY-YIG endonuclease"/>
    <property type="match status" value="1"/>
</dbReference>
<dbReference type="Pfam" id="PF01541">
    <property type="entry name" value="GIY-YIG"/>
    <property type="match status" value="1"/>
</dbReference>
<feature type="domain" description="GIY-YIG" evidence="1">
    <location>
        <begin position="48"/>
        <end position="84"/>
    </location>
</feature>
<dbReference type="EMBL" id="BARW01015845">
    <property type="protein sequence ID" value="GAI99616.1"/>
    <property type="molecule type" value="Genomic_DNA"/>
</dbReference>
<proteinExistence type="predicted"/>
<dbReference type="InterPro" id="IPR000305">
    <property type="entry name" value="GIY-YIG_endonuc"/>
</dbReference>
<protein>
    <recommendedName>
        <fullName evidence="1">GIY-YIG domain-containing protein</fullName>
    </recommendedName>
</protein>
<name>X1U7M5_9ZZZZ</name>
<dbReference type="SUPFAM" id="SSF82771">
    <property type="entry name" value="GIY-YIG endonuclease"/>
    <property type="match status" value="1"/>
</dbReference>
<comment type="caution">
    <text evidence="2">The sequence shown here is derived from an EMBL/GenBank/DDBJ whole genome shotgun (WGS) entry which is preliminary data.</text>
</comment>
<reference evidence="2" key="1">
    <citation type="journal article" date="2014" name="Front. Microbiol.">
        <title>High frequency of phylogenetically diverse reductive dehalogenase-homologous genes in deep subseafloor sedimentary metagenomes.</title>
        <authorList>
            <person name="Kawai M."/>
            <person name="Futagami T."/>
            <person name="Toyoda A."/>
            <person name="Takaki Y."/>
            <person name="Nishi S."/>
            <person name="Hori S."/>
            <person name="Arai W."/>
            <person name="Tsubouchi T."/>
            <person name="Morono Y."/>
            <person name="Uchiyama I."/>
            <person name="Ito T."/>
            <person name="Fujiyama A."/>
            <person name="Inagaki F."/>
            <person name="Takami H."/>
        </authorList>
    </citation>
    <scope>NUCLEOTIDE SEQUENCE</scope>
    <source>
        <strain evidence="2">Expedition CK06-06</strain>
    </source>
</reference>
<dbReference type="InterPro" id="IPR035901">
    <property type="entry name" value="GIY-YIG_endonuc_sf"/>
</dbReference>
<organism evidence="2">
    <name type="scientific">marine sediment metagenome</name>
    <dbReference type="NCBI Taxonomy" id="412755"/>
    <lineage>
        <taxon>unclassified sequences</taxon>
        <taxon>metagenomes</taxon>
        <taxon>ecological metagenomes</taxon>
    </lineage>
</organism>
<dbReference type="AlphaFoldDB" id="X1U7M5"/>
<sequence length="164" mass="19071">MKNDDHYSEMKERFKKLADRMPLLLQSLLEQPLIARDNIGIIQVPERGVYIFYENDAAIYVGRSNRLKQRIQEHSRPSSMHNSASFAFNIAKEIIARHLDIPKDATRKQLEKAPGFDRLFYEAKARVARMKIRVKGVDDQVTQALFEIYAALTLNTKYNDFSTH</sequence>
<gene>
    <name evidence="2" type="ORF">S12H4_27727</name>
</gene>